<feature type="transmembrane region" description="Helical" evidence="2">
    <location>
        <begin position="250"/>
        <end position="276"/>
    </location>
</feature>
<evidence type="ECO:0000313" key="4">
    <source>
        <dbReference type="Proteomes" id="UP000744769"/>
    </source>
</evidence>
<dbReference type="EMBL" id="JAAOIV010000010">
    <property type="protein sequence ID" value="NHN56737.1"/>
    <property type="molecule type" value="Genomic_DNA"/>
</dbReference>
<proteinExistence type="predicted"/>
<keyword evidence="2" id="KW-1133">Transmembrane helix</keyword>
<organism evidence="3 4">
    <name type="scientific">Metallococcus carri</name>
    <dbReference type="NCBI Taxonomy" id="1656884"/>
    <lineage>
        <taxon>Bacteria</taxon>
        <taxon>Bacillati</taxon>
        <taxon>Actinomycetota</taxon>
        <taxon>Actinomycetes</taxon>
        <taxon>Micrococcales</taxon>
        <taxon>Dermacoccaceae</taxon>
        <taxon>Metallococcus</taxon>
    </lineage>
</organism>
<dbReference type="Gene3D" id="1.10.287.1260">
    <property type="match status" value="1"/>
</dbReference>
<dbReference type="NCBIfam" id="NF033912">
    <property type="entry name" value="msc"/>
    <property type="match status" value="1"/>
</dbReference>
<name>A0A967B2D4_9MICO</name>
<feature type="transmembrane region" description="Helical" evidence="2">
    <location>
        <begin position="12"/>
        <end position="32"/>
    </location>
</feature>
<keyword evidence="2" id="KW-0812">Transmembrane</keyword>
<evidence type="ECO:0000256" key="1">
    <source>
        <dbReference type="SAM" id="MobiDB-lite"/>
    </source>
</evidence>
<feature type="region of interest" description="Disordered" evidence="1">
    <location>
        <begin position="144"/>
        <end position="198"/>
    </location>
</feature>
<sequence>MKLSDFQWSDMIVKIVAAVVILVVTAFIAKIVKKVLTKQLAKIKVLDRHSGSGDTLAESLGAIASLIIWLLGLMAILNLFALTDVLQPLQNLLSSLLGALPNVIGAGLVLFIGFVLAKIVRELTVTALQAANVDRFADRLGHSAARELDGTNQRRGADGRPLASGQPGQPGHGQPVQGQPGQGQPGQGSHPVQGGQGGKAPLQISTMVGQIVYAVVLLVVAIAALQLLGIKAISEPATNMLQLILDAIPLIIGAGILLAIGVVIARFVGSILESLLNGLDIDNAFSKLGVDSTKTDVASIITRVVQIAIILFFAVAATNLLGFPQITSMLNTILAIGGRVVFGAVVIVAGVFIANLVASFVSGRTAQVVRVATIVLFVAIGLKYMGLADSVVNLAFGAVVVGGAAAAALAFGLGGREAAARQLNKMQNESANTDTSPRV</sequence>
<evidence type="ECO:0000256" key="2">
    <source>
        <dbReference type="SAM" id="Phobius"/>
    </source>
</evidence>
<gene>
    <name evidence="3" type="ORF">G9U51_13215</name>
</gene>
<dbReference type="RefSeq" id="WP_166197403.1">
    <property type="nucleotide sequence ID" value="NZ_JAAOIV010000010.1"/>
</dbReference>
<dbReference type="GO" id="GO:0008381">
    <property type="term" value="F:mechanosensitive monoatomic ion channel activity"/>
    <property type="evidence" value="ECO:0007669"/>
    <property type="project" value="InterPro"/>
</dbReference>
<dbReference type="PANTHER" id="PTHR30221">
    <property type="entry name" value="SMALL-CONDUCTANCE MECHANOSENSITIVE CHANNEL"/>
    <property type="match status" value="1"/>
</dbReference>
<reference evidence="3" key="1">
    <citation type="submission" date="2020-03" db="EMBL/GenBank/DDBJ databases">
        <title>Draft sequencing of Calidifontibacter sp. DB0510.</title>
        <authorList>
            <person name="Kim D.-U."/>
        </authorList>
    </citation>
    <scope>NUCLEOTIDE SEQUENCE</scope>
    <source>
        <strain evidence="3">DB0510</strain>
    </source>
</reference>
<feature type="transmembrane region" description="Helical" evidence="2">
    <location>
        <begin position="60"/>
        <end position="81"/>
    </location>
</feature>
<evidence type="ECO:0000313" key="3">
    <source>
        <dbReference type="EMBL" id="NHN56737.1"/>
    </source>
</evidence>
<dbReference type="AlphaFoldDB" id="A0A967B2D4"/>
<protein>
    <submittedName>
        <fullName evidence="3">Mechanosensitive ion channel</fullName>
    </submittedName>
</protein>
<dbReference type="PANTHER" id="PTHR30221:SF1">
    <property type="entry name" value="SMALL-CONDUCTANCE MECHANOSENSITIVE CHANNEL"/>
    <property type="match status" value="1"/>
</dbReference>
<feature type="transmembrane region" description="Helical" evidence="2">
    <location>
        <begin position="391"/>
        <end position="413"/>
    </location>
</feature>
<feature type="transmembrane region" description="Helical" evidence="2">
    <location>
        <begin position="368"/>
        <end position="385"/>
    </location>
</feature>
<comment type="caution">
    <text evidence="3">The sequence shown here is derived from an EMBL/GenBank/DDBJ whole genome shotgun (WGS) entry which is preliminary data.</text>
</comment>
<keyword evidence="4" id="KW-1185">Reference proteome</keyword>
<feature type="transmembrane region" description="Helical" evidence="2">
    <location>
        <begin position="297"/>
        <end position="320"/>
    </location>
</feature>
<dbReference type="Proteomes" id="UP000744769">
    <property type="component" value="Unassembled WGS sequence"/>
</dbReference>
<dbReference type="InterPro" id="IPR008910">
    <property type="entry name" value="MSC_TM_helix"/>
</dbReference>
<feature type="transmembrane region" description="Helical" evidence="2">
    <location>
        <begin position="340"/>
        <end position="361"/>
    </location>
</feature>
<dbReference type="InterPro" id="IPR045275">
    <property type="entry name" value="MscS_archaea/bacteria_type"/>
</dbReference>
<dbReference type="Pfam" id="PF05552">
    <property type="entry name" value="MS_channel_1st_1"/>
    <property type="match status" value="3"/>
</dbReference>
<keyword evidence="2" id="KW-0472">Membrane</keyword>
<feature type="transmembrane region" description="Helical" evidence="2">
    <location>
        <begin position="211"/>
        <end position="230"/>
    </location>
</feature>
<accession>A0A967B2D4</accession>
<feature type="transmembrane region" description="Helical" evidence="2">
    <location>
        <begin position="93"/>
        <end position="117"/>
    </location>
</feature>
<feature type="compositionally biased region" description="Low complexity" evidence="1">
    <location>
        <begin position="164"/>
        <end position="179"/>
    </location>
</feature>